<gene>
    <name evidence="3" type="ORF">PVAND_011216</name>
</gene>
<dbReference type="Proteomes" id="UP001107558">
    <property type="component" value="Chromosome 1"/>
</dbReference>
<dbReference type="SUPFAM" id="SSF52058">
    <property type="entry name" value="L domain-like"/>
    <property type="match status" value="2"/>
</dbReference>
<name>A0A9J6CIT4_POLVA</name>
<reference evidence="3" key="1">
    <citation type="submission" date="2021-03" db="EMBL/GenBank/DDBJ databases">
        <title>Chromosome level genome of the anhydrobiotic midge Polypedilum vanderplanki.</title>
        <authorList>
            <person name="Yoshida Y."/>
            <person name="Kikawada T."/>
            <person name="Gusev O."/>
        </authorList>
    </citation>
    <scope>NUCLEOTIDE SEQUENCE</scope>
    <source>
        <strain evidence="3">NIAS01</strain>
        <tissue evidence="3">Whole body or cell culture</tissue>
    </source>
</reference>
<dbReference type="OrthoDB" id="7783855at2759"/>
<dbReference type="InterPro" id="IPR050333">
    <property type="entry name" value="SLRP"/>
</dbReference>
<dbReference type="Pfam" id="PF13855">
    <property type="entry name" value="LRR_8"/>
    <property type="match status" value="3"/>
</dbReference>
<evidence type="ECO:0000256" key="2">
    <source>
        <dbReference type="ARBA" id="ARBA00022737"/>
    </source>
</evidence>
<dbReference type="PROSITE" id="PS51450">
    <property type="entry name" value="LRR"/>
    <property type="match status" value="2"/>
</dbReference>
<dbReference type="FunFam" id="3.80.10.10:FF:001164">
    <property type="entry name" value="GH01279p"/>
    <property type="match status" value="1"/>
</dbReference>
<dbReference type="SUPFAM" id="SSF48403">
    <property type="entry name" value="Ankyrin repeat"/>
    <property type="match status" value="1"/>
</dbReference>
<dbReference type="InterPro" id="IPR032675">
    <property type="entry name" value="LRR_dom_sf"/>
</dbReference>
<evidence type="ECO:0000256" key="1">
    <source>
        <dbReference type="ARBA" id="ARBA00022614"/>
    </source>
</evidence>
<proteinExistence type="predicted"/>
<dbReference type="Gene3D" id="3.80.10.10">
    <property type="entry name" value="Ribonuclease Inhibitor"/>
    <property type="match status" value="2"/>
</dbReference>
<keyword evidence="1" id="KW-0433">Leucine-rich repeat</keyword>
<protein>
    <submittedName>
        <fullName evidence="3">Uncharacterized protein</fullName>
    </submittedName>
</protein>
<accession>A0A9J6CIT4</accession>
<keyword evidence="4" id="KW-1185">Reference proteome</keyword>
<sequence>MTTMQLLFASGNLFHACIIAAKGNSKGNEGNFLLQQDQRLLDQKLEKRFGNAVAIPIDLQQLPVVSYKNFISKDEAINKILNDEFKDRKNLIIRIEEELNQNTNLSKINNALKNQQIIALQSKNDGKFFINWKFQNEIYGLKIFDNLEDLEELCKFIVEFLSKCLDQNHSGITNSANENMNLALSSLIDKDGLNLFFNAAQIGNTKVVKILLECAFNVNCLHNRLFAVDYAYKNQHYETVFELLNLNSMFPAELDIDACPEKLKEFAEMSKKFHENIQSGNIEEVSQTLTKYPNLRYFYSPGNLSACAMAIGYRQFEIYELLICKNVYLSAWEEIEELTSHLSKQERKELREIHFRNKKDIQESHIMNLMSKSSVGHDVFDIQDKLDHVAKAFRILNNFLAIQILLKIAALLSDLQMIFDFNRESVEYLDPTSDRGTLGLFYGNGRIYVGAKQLLDPKTEHEVFATIAHELCHFVLYNVFGSNAWPYDENDKETAEEFEVISQECKLKKSVDKIISLVYDCYPSDMFHAELIVRIPHFFAYYHNKPEIIEMLRIEFNSLFNFYEFNLISKLETQLIRLKSQLENERKANERRISMLLKIMCFGFISLISLACFVGYYFYEPNYSWSELSKEQKEKIYDGVIKFEKQIMKFRDLYDENDSNEVYRVLKPQQIKKLLKNEFLDLNETENSFLLAPPYLEIIHGKTVTKYCCNWANVQVMNRFIKSFELPSGTKIQTNVARIHPKYRNDKVEEFTFGNWCDNNNYCTDRSNIKYLPVSIYKAFPNLITYKTQQYAVSHLRRDNFKNLKKLHNLDLFDNLIETIDADSFVDLIELKYFFIGKNKIQYIDQNLFKYNIKLEYLNFLMNKITTVSAEHFNRLINLNELSLCDNKLTKVDSNLFESLISLKLLHLCINRLNSLPSNIFINLVNLTYIDLSKNQLTTLDENIFISNINLKNLELGTNKISNLSSKILDSNSNLAHVDLRGNPCINIEYGKKENLNILLTSDEKAQLKKVIHENCLNYTELIEGKYAIEKCCEWSKDVVIDRNIQVFQINTDTKILTETSQIRKRYQSDEVEVFKILNWCNGYCVDRSNIQLLPIRINEIFPNLIAYYARFYEVRRLKKENFRNLRKLQYLDLFDNLIETIDEDAFEDLVELKNLFLTNNRISFLHTNQFKNNLKVIELNFYMNQITSVTQQHFGHLINLRIFTLCNNNLTELDPNMFDTLINIEAFFVCGNQLKTISTNIFKRFLNLTDVSLATNQFTTLDENIFINNNKIKKLELWNNKITKLSSKIFDNKPYLAYVNLGGNFCIQKDYGNKDNLQTPLTEELKIRLKKDVDENCS</sequence>
<dbReference type="SMART" id="SM00369">
    <property type="entry name" value="LRR_TYP"/>
    <property type="match status" value="12"/>
</dbReference>
<dbReference type="PANTHER" id="PTHR45712">
    <property type="entry name" value="AGAP008170-PA"/>
    <property type="match status" value="1"/>
</dbReference>
<dbReference type="InterPro" id="IPR001611">
    <property type="entry name" value="Leu-rich_rpt"/>
</dbReference>
<evidence type="ECO:0000313" key="4">
    <source>
        <dbReference type="Proteomes" id="UP001107558"/>
    </source>
</evidence>
<dbReference type="PANTHER" id="PTHR45712:SF22">
    <property type="entry name" value="INSULIN-LIKE GROWTH FACTOR-BINDING PROTEIN COMPLEX ACID LABILE SUBUNIT"/>
    <property type="match status" value="1"/>
</dbReference>
<organism evidence="3 4">
    <name type="scientific">Polypedilum vanderplanki</name>
    <name type="common">Sleeping chironomid midge</name>
    <dbReference type="NCBI Taxonomy" id="319348"/>
    <lineage>
        <taxon>Eukaryota</taxon>
        <taxon>Metazoa</taxon>
        <taxon>Ecdysozoa</taxon>
        <taxon>Arthropoda</taxon>
        <taxon>Hexapoda</taxon>
        <taxon>Insecta</taxon>
        <taxon>Pterygota</taxon>
        <taxon>Neoptera</taxon>
        <taxon>Endopterygota</taxon>
        <taxon>Diptera</taxon>
        <taxon>Nematocera</taxon>
        <taxon>Chironomoidea</taxon>
        <taxon>Chironomidae</taxon>
        <taxon>Chironominae</taxon>
        <taxon>Polypedilum</taxon>
        <taxon>Polypedilum</taxon>
    </lineage>
</organism>
<keyword evidence="2" id="KW-0677">Repeat</keyword>
<dbReference type="SMART" id="SM00365">
    <property type="entry name" value="LRR_SD22"/>
    <property type="match status" value="8"/>
</dbReference>
<dbReference type="InterPro" id="IPR003591">
    <property type="entry name" value="Leu-rich_rpt_typical-subtyp"/>
</dbReference>
<evidence type="ECO:0000313" key="3">
    <source>
        <dbReference type="EMBL" id="KAG5681808.1"/>
    </source>
</evidence>
<dbReference type="EMBL" id="JADBJN010000001">
    <property type="protein sequence ID" value="KAG5681808.1"/>
    <property type="molecule type" value="Genomic_DNA"/>
</dbReference>
<dbReference type="Gene3D" id="1.25.40.20">
    <property type="entry name" value="Ankyrin repeat-containing domain"/>
    <property type="match status" value="1"/>
</dbReference>
<dbReference type="InterPro" id="IPR036770">
    <property type="entry name" value="Ankyrin_rpt-contain_sf"/>
</dbReference>
<comment type="caution">
    <text evidence="3">The sequence shown here is derived from an EMBL/GenBank/DDBJ whole genome shotgun (WGS) entry which is preliminary data.</text>
</comment>